<dbReference type="EMBL" id="CXPG01000019">
    <property type="protein sequence ID" value="CTQ33160.1"/>
    <property type="molecule type" value="Genomic_DNA"/>
</dbReference>
<organism evidence="1 2">
    <name type="scientific">Jannaschia rubra</name>
    <dbReference type="NCBI Taxonomy" id="282197"/>
    <lineage>
        <taxon>Bacteria</taxon>
        <taxon>Pseudomonadati</taxon>
        <taxon>Pseudomonadota</taxon>
        <taxon>Alphaproteobacteria</taxon>
        <taxon>Rhodobacterales</taxon>
        <taxon>Roseobacteraceae</taxon>
        <taxon>Jannaschia</taxon>
    </lineage>
</organism>
<name>A0A0M6XPS5_9RHOB</name>
<gene>
    <name evidence="1" type="ORF">JAN5088_01940</name>
</gene>
<dbReference type="RefSeq" id="WP_055682606.1">
    <property type="nucleotide sequence ID" value="NZ_CXPG01000019.1"/>
</dbReference>
<dbReference type="Proteomes" id="UP000048908">
    <property type="component" value="Unassembled WGS sequence"/>
</dbReference>
<sequence>MTPRPDPLAPVRARLDAALAAGVLPPDARAEAQALVARMDVPVRVVLMGPPRGGRSAVLNLLAGARVVPDGLRLPTLRLVAGSRRMARLTQADGRVETLSDPDPETLAARGAVFVEMTADLPALGRISLLEVVAGPDPEAQARAAAWAARRADIAIWCSRTFDAGEARVWRGLPAALRGHGILLRTHADDLGGPEARAAAIRALGEAAGADFPHVLAIDTPEALAARDTDGPGGIDRARLRASGGQTLIATVLRQLDDGRQALADRADVLLCRHGLEAIAPVSAPSPAATRRAFEEAVERLARAGRDMTQGAATPTEVMRRSVAELVWLDGHLDAVPGTDPLLAAARDAATRAADMAQLMQVENRDSAAVEAVSLMIQLRHTLTRDLRMVA</sequence>
<proteinExistence type="predicted"/>
<dbReference type="OrthoDB" id="7647819at2"/>
<dbReference type="STRING" id="282197.SAMN04488517_11622"/>
<protein>
    <submittedName>
        <fullName evidence="1">Uncharacterized protein</fullName>
    </submittedName>
</protein>
<evidence type="ECO:0000313" key="2">
    <source>
        <dbReference type="Proteomes" id="UP000048908"/>
    </source>
</evidence>
<reference evidence="1 2" key="1">
    <citation type="submission" date="2015-07" db="EMBL/GenBank/DDBJ databases">
        <authorList>
            <person name="Noorani M."/>
        </authorList>
    </citation>
    <scope>NUCLEOTIDE SEQUENCE [LARGE SCALE GENOMIC DNA]</scope>
    <source>
        <strain evidence="1 2">CECT 5088</strain>
    </source>
</reference>
<accession>A0A0M6XPS5</accession>
<keyword evidence="2" id="KW-1185">Reference proteome</keyword>
<dbReference type="AlphaFoldDB" id="A0A0M6XPS5"/>
<evidence type="ECO:0000313" key="1">
    <source>
        <dbReference type="EMBL" id="CTQ33160.1"/>
    </source>
</evidence>